<sequence>MENQVFSILKGLRITDHDPYEAVSHDLEGNIIELTIWCDLIS</sequence>
<keyword evidence="2" id="KW-1185">Reference proteome</keyword>
<comment type="caution">
    <text evidence="1">The sequence shown here is derived from an EMBL/GenBank/DDBJ whole genome shotgun (WGS) entry which is preliminary data.</text>
</comment>
<name>G5KBB2_9STRE</name>
<evidence type="ECO:0000313" key="1">
    <source>
        <dbReference type="EMBL" id="EHI64903.1"/>
    </source>
</evidence>
<proteinExistence type="predicted"/>
<dbReference type="GeneID" id="77169431"/>
<protein>
    <submittedName>
        <fullName evidence="1">Uncharacterized protein</fullName>
    </submittedName>
</protein>
<reference evidence="1 2" key="1">
    <citation type="journal article" date="2014" name="Int. J. Syst. Evol. Microbiol.">
        <title>Phylogenomics and the dynamic genome evolution of the genus Streptococcus.</title>
        <authorList>
            <consortium name="The Broad Institute Genome Sequencing Platform"/>
            <person name="Richards V.P."/>
            <person name="Palmer S.R."/>
            <person name="Pavinski Bitar P.D."/>
            <person name="Qin X."/>
            <person name="Weinstock G.M."/>
            <person name="Highlander S.K."/>
            <person name="Town C.D."/>
            <person name="Burne R.A."/>
            <person name="Stanhope M.J."/>
        </authorList>
    </citation>
    <scope>NUCLEOTIDE SEQUENCE [LARGE SCALE GENOMIC DNA]</scope>
    <source>
        <strain evidence="1 2">LQ 940-04</strain>
    </source>
</reference>
<dbReference type="Proteomes" id="UP000003217">
    <property type="component" value="Unassembled WGS sequence"/>
</dbReference>
<dbReference type="AlphaFoldDB" id="G5KBB2"/>
<organism evidence="1 2">
    <name type="scientific">Streptococcus pseudoporcinus LQ 940-04</name>
    <dbReference type="NCBI Taxonomy" id="875093"/>
    <lineage>
        <taxon>Bacteria</taxon>
        <taxon>Bacillati</taxon>
        <taxon>Bacillota</taxon>
        <taxon>Bacilli</taxon>
        <taxon>Lactobacillales</taxon>
        <taxon>Streptococcaceae</taxon>
        <taxon>Streptococcus</taxon>
    </lineage>
</organism>
<dbReference type="EMBL" id="AEUY02000005">
    <property type="protein sequence ID" value="EHI64903.1"/>
    <property type="molecule type" value="Genomic_DNA"/>
</dbReference>
<dbReference type="RefSeq" id="WP_007892875.1">
    <property type="nucleotide sequence ID" value="NZ_AEUY02000005.1"/>
</dbReference>
<accession>G5KBB2</accession>
<evidence type="ECO:0000313" key="2">
    <source>
        <dbReference type="Proteomes" id="UP000003217"/>
    </source>
</evidence>
<gene>
    <name evidence="1" type="ORF">STRPS_1632</name>
</gene>